<dbReference type="EMBL" id="SNRY01001887">
    <property type="protein sequence ID" value="KAA6328034.1"/>
    <property type="molecule type" value="Genomic_DNA"/>
</dbReference>
<keyword evidence="4" id="KW-0998">Cell outer membrane</keyword>
<proteinExistence type="predicted"/>
<comment type="subcellular location">
    <subcellularLocation>
        <location evidence="1">Cell outer membrane</location>
    </subcellularLocation>
</comment>
<comment type="caution">
    <text evidence="6">The sequence shown here is derived from an EMBL/GenBank/DDBJ whole genome shotgun (WGS) entry which is preliminary data.</text>
</comment>
<evidence type="ECO:0000256" key="1">
    <source>
        <dbReference type="ARBA" id="ARBA00004442"/>
    </source>
</evidence>
<organism evidence="6">
    <name type="scientific">termite gut metagenome</name>
    <dbReference type="NCBI Taxonomy" id="433724"/>
    <lineage>
        <taxon>unclassified sequences</taxon>
        <taxon>metagenomes</taxon>
        <taxon>organismal metagenomes</taxon>
    </lineage>
</organism>
<keyword evidence="2" id="KW-0732">Signal</keyword>
<feature type="domain" description="RagB/SusD" evidence="5">
    <location>
        <begin position="132"/>
        <end position="459"/>
    </location>
</feature>
<dbReference type="InterPro" id="IPR012944">
    <property type="entry name" value="SusD_RagB_dom"/>
</dbReference>
<name>A0A5J4R405_9ZZZZ</name>
<evidence type="ECO:0000256" key="3">
    <source>
        <dbReference type="ARBA" id="ARBA00023136"/>
    </source>
</evidence>
<evidence type="ECO:0000256" key="4">
    <source>
        <dbReference type="ARBA" id="ARBA00023237"/>
    </source>
</evidence>
<keyword evidence="3" id="KW-0472">Membrane</keyword>
<reference evidence="6" key="1">
    <citation type="submission" date="2019-03" db="EMBL/GenBank/DDBJ databases">
        <title>Single cell metagenomics reveals metabolic interactions within the superorganism composed of flagellate Streblomastix strix and complex community of Bacteroidetes bacteria on its surface.</title>
        <authorList>
            <person name="Treitli S.C."/>
            <person name="Kolisko M."/>
            <person name="Husnik F."/>
            <person name="Keeling P."/>
            <person name="Hampl V."/>
        </authorList>
    </citation>
    <scope>NUCLEOTIDE SEQUENCE</scope>
    <source>
        <strain evidence="6">STM</strain>
    </source>
</reference>
<dbReference type="AlphaFoldDB" id="A0A5J4R405"/>
<evidence type="ECO:0000256" key="2">
    <source>
        <dbReference type="ARBA" id="ARBA00022729"/>
    </source>
</evidence>
<dbReference type="GO" id="GO:0009279">
    <property type="term" value="C:cell outer membrane"/>
    <property type="evidence" value="ECO:0007669"/>
    <property type="project" value="UniProtKB-SubCell"/>
</dbReference>
<sequence>VAGDGKHHQTKHRYARDTVIVTCAQNGINTSQADTAEQQQSPFYNGNKEYFEDFLDWDQKPFFPMTYDKEKWKDAIDAINDALQLCEANQKALYTYEKDIYLYDREDYLMNEDMMKTLYDLRMLLIDPWNKELLWGFSNFNFSSDGGLQQSTNIRLPAGYFEGGTVNTTGYSWQWMAATYAMAERYYTTNGLPIDEDLTFDRNKMYNVVTLPGIEEPEYQQYRGFFQPGAETINLYMNREPRFYANLGITGGYWRSHITRINTIMYANKDGGKTSTSSTDFFCTGIGIQKFVHPESTSGNWTRQIRFPYPIIRLADLYLMKAEAMNEYYGPSPEAYEAINIVRRRAGIPDVEAAWSNPFFVRTVNKHTTQEGLRDIILQERGIELAFEGSRFWDMYRHRRATGEFSAPVWGWNPEGLTAQEFFVLDAKQIRKFTITDYLWPIDLNEMNTNANLKQNPGW</sequence>
<protein>
    <submittedName>
        <fullName evidence="6">RagB/SusD family nutrient uptake outer membrane protein</fullName>
    </submittedName>
</protein>
<dbReference type="SUPFAM" id="SSF48452">
    <property type="entry name" value="TPR-like"/>
    <property type="match status" value="1"/>
</dbReference>
<accession>A0A5J4R405</accession>
<dbReference type="Pfam" id="PF07980">
    <property type="entry name" value="SusD_RagB"/>
    <property type="match status" value="1"/>
</dbReference>
<gene>
    <name evidence="6" type="ORF">EZS27_023024</name>
</gene>
<dbReference type="Gene3D" id="1.25.40.390">
    <property type="match status" value="1"/>
</dbReference>
<feature type="non-terminal residue" evidence="6">
    <location>
        <position position="1"/>
    </location>
</feature>
<evidence type="ECO:0000313" key="6">
    <source>
        <dbReference type="EMBL" id="KAA6328034.1"/>
    </source>
</evidence>
<evidence type="ECO:0000259" key="5">
    <source>
        <dbReference type="Pfam" id="PF07980"/>
    </source>
</evidence>
<dbReference type="InterPro" id="IPR011990">
    <property type="entry name" value="TPR-like_helical_dom_sf"/>
</dbReference>